<dbReference type="EMBL" id="CAJJDN010000082">
    <property type="protein sequence ID" value="CAD8104490.1"/>
    <property type="molecule type" value="Genomic_DNA"/>
</dbReference>
<sequence length="701" mass="84138">MPSILKFQTETKSQQSNSVRDLDNSQYYDLTFQQNQKPHQIANHYFQPKLKVISSSKPKLFLNQISIKQNQSFRDLSFIESPSSLKSKREENFDELCTNFRGRIQSIKQQMSPQIMNKQSPHSMRNLQSQRKILENALEDNKYQGNKEKKIDQSPSTQFKTGYIHNFQYIKNSQHIVAFQNEKSVKDLEKPIKRQQEKYLSPISNEKNFVYPQKQVVTKEKEFKEKNWNKLKSKKKSIHLLQNYYYEDQINRKIKNFQKCIFENQCIHLIYIRPSAIRVQKYFLKDANNEKILRKCFSYRWWWQESNNKGEDVEFLWNSQASISFLNKQEQRHISDKKEFQPFEQILQKSEGVENYMKFAVENKLNLLSPIIKVHNHIDRSYPLWTKKNLINQIIKYCQLTRQYVDNFIPLSMVVDYLGENLLYEFLKNLNTSTDFWVVRKSDIKEDDIIMICQNTESVFNHLNKEFKMPNRDQQSFIVQQYINSIEFQEIKLDLCYYLLITQINGIVRGYIYEQYYGQQSKIQFSGFDNKSHIIEIENTKQTILNQLISMKSIQNYFKELNIDYENKIYPQIKHILSEYLKSIFIQMAVKDHNFELLKVLIVIDNNSKPWLLNTEPNPVFETDIEFMKDYTYQLLDNVLQLGLDVLFPSPLIWPKEKKRDIEIYQEINNFDIVFDSRIEGKGLKSLFEEKLTEDNYYDEY</sequence>
<gene>
    <name evidence="1" type="ORF">PSON_ATCC_30995.1.T0820143</name>
</gene>
<dbReference type="Proteomes" id="UP000692954">
    <property type="component" value="Unassembled WGS sequence"/>
</dbReference>
<dbReference type="Pfam" id="PF03133">
    <property type="entry name" value="TTL"/>
    <property type="match status" value="1"/>
</dbReference>
<evidence type="ECO:0000313" key="1">
    <source>
        <dbReference type="EMBL" id="CAD8104490.1"/>
    </source>
</evidence>
<organism evidence="1 2">
    <name type="scientific">Paramecium sonneborni</name>
    <dbReference type="NCBI Taxonomy" id="65129"/>
    <lineage>
        <taxon>Eukaryota</taxon>
        <taxon>Sar</taxon>
        <taxon>Alveolata</taxon>
        <taxon>Ciliophora</taxon>
        <taxon>Intramacronucleata</taxon>
        <taxon>Oligohymenophorea</taxon>
        <taxon>Peniculida</taxon>
        <taxon>Parameciidae</taxon>
        <taxon>Paramecium</taxon>
    </lineage>
</organism>
<evidence type="ECO:0000313" key="2">
    <source>
        <dbReference type="Proteomes" id="UP000692954"/>
    </source>
</evidence>
<protein>
    <submittedName>
        <fullName evidence="1">Uncharacterized protein</fullName>
    </submittedName>
</protein>
<dbReference type="AlphaFoldDB" id="A0A8S1PM52"/>
<proteinExistence type="predicted"/>
<accession>A0A8S1PM52</accession>
<dbReference type="PROSITE" id="PS51221">
    <property type="entry name" value="TTL"/>
    <property type="match status" value="1"/>
</dbReference>
<name>A0A8S1PM52_9CILI</name>
<dbReference type="PANTHER" id="PTHR46069">
    <property type="entry name" value="TUBULIN TYROSINE LIGASE"/>
    <property type="match status" value="1"/>
</dbReference>
<reference evidence="1" key="1">
    <citation type="submission" date="2021-01" db="EMBL/GenBank/DDBJ databases">
        <authorList>
            <consortium name="Genoscope - CEA"/>
            <person name="William W."/>
        </authorList>
    </citation>
    <scope>NUCLEOTIDE SEQUENCE</scope>
</reference>
<comment type="caution">
    <text evidence="1">The sequence shown here is derived from an EMBL/GenBank/DDBJ whole genome shotgun (WGS) entry which is preliminary data.</text>
</comment>
<dbReference type="OrthoDB" id="289694at2759"/>
<dbReference type="InterPro" id="IPR004344">
    <property type="entry name" value="TTL/TTLL_fam"/>
</dbReference>
<keyword evidence="2" id="KW-1185">Reference proteome</keyword>
<dbReference type="PANTHER" id="PTHR46069:SF1">
    <property type="entry name" value="CHROMOSOME UNDETERMINED SCAFFOLD_125, WHOLE GENOME SHOTGUN SEQUENCE"/>
    <property type="match status" value="1"/>
</dbReference>